<keyword evidence="1" id="KW-0805">Transcription regulation</keyword>
<feature type="domain" description="HTH gntR-type" evidence="4">
    <location>
        <begin position="10"/>
        <end position="77"/>
    </location>
</feature>
<dbReference type="PRINTS" id="PR00035">
    <property type="entry name" value="HTHGNTR"/>
</dbReference>
<evidence type="ECO:0000259" key="4">
    <source>
        <dbReference type="PROSITE" id="PS50949"/>
    </source>
</evidence>
<dbReference type="OrthoDB" id="114741at2"/>
<gene>
    <name evidence="5" type="ORF">DFO70_109115</name>
</gene>
<dbReference type="GO" id="GO:0003700">
    <property type="term" value="F:DNA-binding transcription factor activity"/>
    <property type="evidence" value="ECO:0007669"/>
    <property type="project" value="InterPro"/>
</dbReference>
<dbReference type="InterPro" id="IPR036388">
    <property type="entry name" value="WH-like_DNA-bd_sf"/>
</dbReference>
<sequence length="224" mass="25641">MTQKPLEKALPFYLQIQHEIKERIWQGEYKPGDRLFEAQLAKQFSISRSPVREAIRTLINEGLLSMNEKSQITVYKPTLKDVKDIYGCRIALESAAVALAAERATVAEIAELGSIIAGTEAAIEKNGKEEIVKWNTKFHEKIILISDNKRLKKLVDELQSLIYYYRLLNIEGEERGAIILKGHKEIFKAISERNPEKAAQCLMEHTKEDLKNLIHLIEGKEEIK</sequence>
<dbReference type="InterPro" id="IPR000524">
    <property type="entry name" value="Tscrpt_reg_HTH_GntR"/>
</dbReference>
<dbReference type="Pfam" id="PF00392">
    <property type="entry name" value="GntR"/>
    <property type="match status" value="1"/>
</dbReference>
<evidence type="ECO:0000256" key="2">
    <source>
        <dbReference type="ARBA" id="ARBA00023125"/>
    </source>
</evidence>
<name>A0A366JQN2_CYTFI</name>
<comment type="caution">
    <text evidence="5">The sequence shown here is derived from an EMBL/GenBank/DDBJ whole genome shotgun (WGS) entry which is preliminary data.</text>
</comment>
<dbReference type="Gene3D" id="1.20.120.530">
    <property type="entry name" value="GntR ligand-binding domain-like"/>
    <property type="match status" value="1"/>
</dbReference>
<keyword evidence="2" id="KW-0238">DNA-binding</keyword>
<proteinExistence type="predicted"/>
<organism evidence="5 6">
    <name type="scientific">Cytobacillus firmus</name>
    <name type="common">Bacillus firmus</name>
    <dbReference type="NCBI Taxonomy" id="1399"/>
    <lineage>
        <taxon>Bacteria</taxon>
        <taxon>Bacillati</taxon>
        <taxon>Bacillota</taxon>
        <taxon>Bacilli</taxon>
        <taxon>Bacillales</taxon>
        <taxon>Bacillaceae</taxon>
        <taxon>Cytobacillus</taxon>
    </lineage>
</organism>
<dbReference type="SMART" id="SM00895">
    <property type="entry name" value="FCD"/>
    <property type="match status" value="1"/>
</dbReference>
<keyword evidence="6" id="KW-1185">Reference proteome</keyword>
<dbReference type="SMART" id="SM00345">
    <property type="entry name" value="HTH_GNTR"/>
    <property type="match status" value="1"/>
</dbReference>
<dbReference type="InterPro" id="IPR008920">
    <property type="entry name" value="TF_FadR/GntR_C"/>
</dbReference>
<dbReference type="RefSeq" id="WP_113883960.1">
    <property type="nucleotide sequence ID" value="NZ_QNSF01000009.1"/>
</dbReference>
<keyword evidence="3" id="KW-0804">Transcription</keyword>
<dbReference type="Proteomes" id="UP000252731">
    <property type="component" value="Unassembled WGS sequence"/>
</dbReference>
<protein>
    <submittedName>
        <fullName evidence="5">GntR family transcriptional regulator</fullName>
    </submittedName>
</protein>
<dbReference type="SUPFAM" id="SSF48008">
    <property type="entry name" value="GntR ligand-binding domain-like"/>
    <property type="match status" value="1"/>
</dbReference>
<dbReference type="PANTHER" id="PTHR43537:SF47">
    <property type="entry name" value="REGULATORY PROTEIN GNTR HTH"/>
    <property type="match status" value="1"/>
</dbReference>
<accession>A0A366JQN2</accession>
<dbReference type="PROSITE" id="PS50949">
    <property type="entry name" value="HTH_GNTR"/>
    <property type="match status" value="1"/>
</dbReference>
<dbReference type="SUPFAM" id="SSF46785">
    <property type="entry name" value="Winged helix' DNA-binding domain"/>
    <property type="match status" value="1"/>
</dbReference>
<dbReference type="CDD" id="cd07377">
    <property type="entry name" value="WHTH_GntR"/>
    <property type="match status" value="1"/>
</dbReference>
<evidence type="ECO:0000256" key="1">
    <source>
        <dbReference type="ARBA" id="ARBA00023015"/>
    </source>
</evidence>
<dbReference type="PANTHER" id="PTHR43537">
    <property type="entry name" value="TRANSCRIPTIONAL REGULATOR, GNTR FAMILY"/>
    <property type="match status" value="1"/>
</dbReference>
<evidence type="ECO:0000256" key="3">
    <source>
        <dbReference type="ARBA" id="ARBA00023163"/>
    </source>
</evidence>
<dbReference type="AlphaFoldDB" id="A0A366JQN2"/>
<dbReference type="GO" id="GO:0003677">
    <property type="term" value="F:DNA binding"/>
    <property type="evidence" value="ECO:0007669"/>
    <property type="project" value="UniProtKB-KW"/>
</dbReference>
<dbReference type="Gene3D" id="1.10.10.10">
    <property type="entry name" value="Winged helix-like DNA-binding domain superfamily/Winged helix DNA-binding domain"/>
    <property type="match status" value="1"/>
</dbReference>
<evidence type="ECO:0000313" key="6">
    <source>
        <dbReference type="Proteomes" id="UP000252731"/>
    </source>
</evidence>
<dbReference type="Pfam" id="PF07729">
    <property type="entry name" value="FCD"/>
    <property type="match status" value="1"/>
</dbReference>
<dbReference type="InterPro" id="IPR011711">
    <property type="entry name" value="GntR_C"/>
</dbReference>
<dbReference type="InterPro" id="IPR036390">
    <property type="entry name" value="WH_DNA-bd_sf"/>
</dbReference>
<reference evidence="5 6" key="1">
    <citation type="submission" date="2018-06" db="EMBL/GenBank/DDBJ databases">
        <title>Freshwater and sediment microbial communities from various areas in North America, analyzing microbe dynamics in response to fracking.</title>
        <authorList>
            <person name="Lamendella R."/>
        </authorList>
    </citation>
    <scope>NUCLEOTIDE SEQUENCE [LARGE SCALE GENOMIC DNA]</scope>
    <source>
        <strain evidence="5 6">14_TX</strain>
    </source>
</reference>
<dbReference type="EMBL" id="QNSF01000009">
    <property type="protein sequence ID" value="RBP90609.1"/>
    <property type="molecule type" value="Genomic_DNA"/>
</dbReference>
<evidence type="ECO:0000313" key="5">
    <source>
        <dbReference type="EMBL" id="RBP90609.1"/>
    </source>
</evidence>